<keyword evidence="6" id="KW-0808">Transferase</keyword>
<dbReference type="CDD" id="cd16916">
    <property type="entry name" value="HATPase_CheA-like"/>
    <property type="match status" value="1"/>
</dbReference>
<name>A0A4P9UKG3_METBY</name>
<evidence type="ECO:0000256" key="13">
    <source>
        <dbReference type="SAM" id="Coils"/>
    </source>
</evidence>
<dbReference type="Gene3D" id="1.20.120.160">
    <property type="entry name" value="HPT domain"/>
    <property type="match status" value="1"/>
</dbReference>
<dbReference type="PROSITE" id="PS50851">
    <property type="entry name" value="CHEW"/>
    <property type="match status" value="1"/>
</dbReference>
<dbReference type="Proteomes" id="UP000305881">
    <property type="component" value="Chromosome"/>
</dbReference>
<dbReference type="Gene3D" id="3.30.565.10">
    <property type="entry name" value="Histidine kinase-like ATPase, C-terminal domain"/>
    <property type="match status" value="1"/>
</dbReference>
<dbReference type="InterPro" id="IPR036097">
    <property type="entry name" value="HisK_dim/P_sf"/>
</dbReference>
<dbReference type="KEGG" id="mbur:EQU24_05050"/>
<protein>
    <recommendedName>
        <fullName evidence="3">Chemotaxis protein CheA</fullName>
        <ecNumber evidence="2">2.7.13.3</ecNumber>
    </recommendedName>
</protein>
<dbReference type="SMART" id="SM00260">
    <property type="entry name" value="CheW"/>
    <property type="match status" value="1"/>
</dbReference>
<dbReference type="SMART" id="SM01231">
    <property type="entry name" value="H-kinase_dim"/>
    <property type="match status" value="1"/>
</dbReference>
<dbReference type="Pfam" id="PF02518">
    <property type="entry name" value="HATPase_c"/>
    <property type="match status" value="1"/>
</dbReference>
<dbReference type="CDD" id="cd00088">
    <property type="entry name" value="HPT"/>
    <property type="match status" value="1"/>
</dbReference>
<evidence type="ECO:0000256" key="11">
    <source>
        <dbReference type="ARBA" id="ARBA00035100"/>
    </source>
</evidence>
<dbReference type="FunFam" id="3.30.565.10:FF:000016">
    <property type="entry name" value="Chemotaxis protein CheA, putative"/>
    <property type="match status" value="1"/>
</dbReference>
<dbReference type="InterPro" id="IPR036061">
    <property type="entry name" value="CheW-like_dom_sf"/>
</dbReference>
<dbReference type="InterPro" id="IPR037006">
    <property type="entry name" value="CheA-like_homodim_sf"/>
</dbReference>
<evidence type="ECO:0000256" key="4">
    <source>
        <dbReference type="ARBA" id="ARBA00022500"/>
    </source>
</evidence>
<evidence type="ECO:0000259" key="15">
    <source>
        <dbReference type="PROSITE" id="PS50109"/>
    </source>
</evidence>
<dbReference type="InterPro" id="IPR002545">
    <property type="entry name" value="CheW-lke_dom"/>
</dbReference>
<dbReference type="GO" id="GO:0005524">
    <property type="term" value="F:ATP binding"/>
    <property type="evidence" value="ECO:0007669"/>
    <property type="project" value="UniProtKB-KW"/>
</dbReference>
<dbReference type="PANTHER" id="PTHR43395">
    <property type="entry name" value="SENSOR HISTIDINE KINASE CHEA"/>
    <property type="match status" value="1"/>
</dbReference>
<dbReference type="PANTHER" id="PTHR43395:SF10">
    <property type="entry name" value="CHEMOTAXIS PROTEIN CHEA"/>
    <property type="match status" value="1"/>
</dbReference>
<dbReference type="SMART" id="SM00073">
    <property type="entry name" value="HPT"/>
    <property type="match status" value="1"/>
</dbReference>
<dbReference type="GO" id="GO:0000155">
    <property type="term" value="F:phosphorelay sensor kinase activity"/>
    <property type="evidence" value="ECO:0007669"/>
    <property type="project" value="InterPro"/>
</dbReference>
<evidence type="ECO:0000256" key="3">
    <source>
        <dbReference type="ARBA" id="ARBA00021495"/>
    </source>
</evidence>
<dbReference type="PROSITE" id="PS50894">
    <property type="entry name" value="HPT"/>
    <property type="match status" value="1"/>
</dbReference>
<evidence type="ECO:0000313" key="18">
    <source>
        <dbReference type="EMBL" id="QCW81684.1"/>
    </source>
</evidence>
<evidence type="ECO:0000256" key="9">
    <source>
        <dbReference type="ARBA" id="ARBA00022840"/>
    </source>
</evidence>
<reference evidence="19" key="1">
    <citation type="journal article" date="2019" name="J. Bacteriol.">
        <title>A Mutagenic Screen Identifies a TonB-Dependent Receptor Required for the Lanthanide Metal Switch in the Type I Methanotroph 'Methylotuvimicrobium buryatense' 5GB1C.</title>
        <authorList>
            <person name="Groom J.D."/>
            <person name="Ford S.M."/>
            <person name="Pesesky M.W."/>
            <person name="Lidstrom M.E."/>
        </authorList>
    </citation>
    <scope>NUCLEOTIDE SEQUENCE [LARGE SCALE GENOMIC DNA]</scope>
    <source>
        <strain evidence="19">5GB1C</strain>
    </source>
</reference>
<feature type="domain" description="Histidine kinase" evidence="15">
    <location>
        <begin position="388"/>
        <end position="588"/>
    </location>
</feature>
<keyword evidence="4" id="KW-0145">Chemotaxis</keyword>
<evidence type="ECO:0000313" key="19">
    <source>
        <dbReference type="Proteomes" id="UP000305881"/>
    </source>
</evidence>
<dbReference type="GO" id="GO:0005737">
    <property type="term" value="C:cytoplasm"/>
    <property type="evidence" value="ECO:0007669"/>
    <property type="project" value="InterPro"/>
</dbReference>
<keyword evidence="10" id="KW-0902">Two-component regulatory system</keyword>
<dbReference type="Gene3D" id="2.30.30.40">
    <property type="entry name" value="SH3 Domains"/>
    <property type="match status" value="1"/>
</dbReference>
<dbReference type="RefSeq" id="WP_017840535.1">
    <property type="nucleotide sequence ID" value="NZ_CP035467.1"/>
</dbReference>
<dbReference type="InterPro" id="IPR003594">
    <property type="entry name" value="HATPase_dom"/>
</dbReference>
<dbReference type="Pfam" id="PF01627">
    <property type="entry name" value="Hpt"/>
    <property type="match status" value="1"/>
</dbReference>
<keyword evidence="13" id="KW-0175">Coiled coil</keyword>
<feature type="region of interest" description="Disordered" evidence="14">
    <location>
        <begin position="129"/>
        <end position="157"/>
    </location>
</feature>
<evidence type="ECO:0000256" key="7">
    <source>
        <dbReference type="ARBA" id="ARBA00022741"/>
    </source>
</evidence>
<organism evidence="18 19">
    <name type="scientific">Methylotuvimicrobium buryatense</name>
    <name type="common">Methylomicrobium buryatense</name>
    <dbReference type="NCBI Taxonomy" id="95641"/>
    <lineage>
        <taxon>Bacteria</taxon>
        <taxon>Pseudomonadati</taxon>
        <taxon>Pseudomonadota</taxon>
        <taxon>Gammaproteobacteria</taxon>
        <taxon>Methylococcales</taxon>
        <taxon>Methylococcaceae</taxon>
        <taxon>Methylotuvimicrobium</taxon>
    </lineage>
</organism>
<sequence>MSELDAAIQTFVQEADELLAEMELALLGLEDNPDDSESINSVFRAMHTIKGSSGLFGFDSIVAFAHEAETVLDQVRRGQREIDGALISTLLNCKDHTSKLIEHYLTEAEQELPQELKLKGESLIKQLGGATTKQKSMPVEADSKHGTSEASDTEDDTNDSDWVILLEFGPDALRNGMDPLSFIRYLKTLGDIVDILTSTPDLPTGEAMDPESCYLHFKIVFRANTDKQSIESVFEFAEDDCEIRIIPPHSQIEHYLDLLAEPSDEDGAQVERLGEMLINIGALTPKEVAKALQRQSEDKAESPEQAKPIGEILVEQQSAEQPVVEQALKKQQSVKQKIAAEANYIRVDSEKLGKLINLVGELVISGAAMRMMVDRHGLSDVEEVAVSMNDLVSEIRDTALELRMVAIGETFSRFRRVVRDVSNELNKQIELKITGGETELDKTVVEKINDPLTHLIRNSLDHGIEMPEQRRAAGKPEQGTVHLNAYHDSGHIVIQIADDGAGLNDEKIRTKAIANGLITPDQVLTKQEVFDLIFEAGLSTKDEASNLSGRGVGMDVVRRNIEALRGSVSLDSEPGQGTTVTIHLPLTLAIIDGFMVEAEQECYIIPLSMVEECVEMSPEECEVDEIQHYVNLRGEVMPYLRLGDYFNNRKQHSNIHRESMVVVRFGQTKVGFVVDKLHGEHQTVIKPLGKVFEQLKGISGATVLGSGDVALILDVQGLVQFATRDKSRASIGLAG</sequence>
<evidence type="ECO:0000259" key="16">
    <source>
        <dbReference type="PROSITE" id="PS50851"/>
    </source>
</evidence>
<dbReference type="InterPro" id="IPR051315">
    <property type="entry name" value="Bact_Chemotaxis_CheA"/>
</dbReference>
<evidence type="ECO:0000256" key="5">
    <source>
        <dbReference type="ARBA" id="ARBA00022553"/>
    </source>
</evidence>
<gene>
    <name evidence="18" type="ORF">EQU24_05050</name>
</gene>
<dbReference type="InterPro" id="IPR036890">
    <property type="entry name" value="HATPase_C_sf"/>
</dbReference>
<dbReference type="SMART" id="SM00387">
    <property type="entry name" value="HATPase_c"/>
    <property type="match status" value="1"/>
</dbReference>
<feature type="domain" description="CheW-like" evidence="16">
    <location>
        <begin position="590"/>
        <end position="724"/>
    </location>
</feature>
<evidence type="ECO:0000256" key="10">
    <source>
        <dbReference type="ARBA" id="ARBA00023012"/>
    </source>
</evidence>
<dbReference type="AlphaFoldDB" id="A0A4P9UKG3"/>
<dbReference type="Pfam" id="PF01584">
    <property type="entry name" value="CheW"/>
    <property type="match status" value="1"/>
</dbReference>
<feature type="domain" description="HPt" evidence="17">
    <location>
        <begin position="1"/>
        <end position="104"/>
    </location>
</feature>
<dbReference type="InterPro" id="IPR005467">
    <property type="entry name" value="His_kinase_dom"/>
</dbReference>
<dbReference type="OrthoDB" id="9803176at2"/>
<evidence type="ECO:0000256" key="6">
    <source>
        <dbReference type="ARBA" id="ARBA00022679"/>
    </source>
</evidence>
<keyword evidence="5 12" id="KW-0597">Phosphoprotein</keyword>
<comment type="function">
    <text evidence="11">Involved in the transmission of sensory signals from the chemoreceptors to the flagellar motors. CheA is autophosphorylated; it can transfer its phosphate group to either CheB or CheY.</text>
</comment>
<keyword evidence="7" id="KW-0547">Nucleotide-binding</keyword>
<keyword evidence="19" id="KW-1185">Reference proteome</keyword>
<dbReference type="STRING" id="675511.GCA_000341735_02000"/>
<keyword evidence="8" id="KW-0418">Kinase</keyword>
<dbReference type="InterPro" id="IPR004105">
    <property type="entry name" value="CheA-like_dim"/>
</dbReference>
<feature type="modified residue" description="Phosphohistidine" evidence="12">
    <location>
        <position position="47"/>
    </location>
</feature>
<dbReference type="SUPFAM" id="SSF47384">
    <property type="entry name" value="Homodimeric domain of signal transducing histidine kinase"/>
    <property type="match status" value="1"/>
</dbReference>
<dbReference type="PRINTS" id="PR00344">
    <property type="entry name" value="BCTRLSENSOR"/>
</dbReference>
<dbReference type="SUPFAM" id="SSF50341">
    <property type="entry name" value="CheW-like"/>
    <property type="match status" value="1"/>
</dbReference>
<dbReference type="CDD" id="cd00731">
    <property type="entry name" value="CheA_reg"/>
    <property type="match status" value="1"/>
</dbReference>
<dbReference type="Pfam" id="PF02895">
    <property type="entry name" value="H-kinase_dim"/>
    <property type="match status" value="1"/>
</dbReference>
<evidence type="ECO:0000256" key="8">
    <source>
        <dbReference type="ARBA" id="ARBA00022777"/>
    </source>
</evidence>
<evidence type="ECO:0000256" key="1">
    <source>
        <dbReference type="ARBA" id="ARBA00000085"/>
    </source>
</evidence>
<proteinExistence type="predicted"/>
<dbReference type="SUPFAM" id="SSF55874">
    <property type="entry name" value="ATPase domain of HSP90 chaperone/DNA topoisomerase II/histidine kinase"/>
    <property type="match status" value="1"/>
</dbReference>
<dbReference type="GO" id="GO:0006935">
    <property type="term" value="P:chemotaxis"/>
    <property type="evidence" value="ECO:0007669"/>
    <property type="project" value="UniProtKB-KW"/>
</dbReference>
<evidence type="ECO:0000256" key="14">
    <source>
        <dbReference type="SAM" id="MobiDB-lite"/>
    </source>
</evidence>
<comment type="catalytic activity">
    <reaction evidence="1">
        <text>ATP + protein L-histidine = ADP + protein N-phospho-L-histidine.</text>
        <dbReference type="EC" id="2.7.13.3"/>
    </reaction>
</comment>
<dbReference type="EC" id="2.7.13.3" evidence="2"/>
<accession>A0A4P9UKG3</accession>
<dbReference type="SUPFAM" id="SSF47226">
    <property type="entry name" value="Histidine-containing phosphotransfer domain, HPT domain"/>
    <property type="match status" value="1"/>
</dbReference>
<evidence type="ECO:0000256" key="12">
    <source>
        <dbReference type="PROSITE-ProRule" id="PRU00110"/>
    </source>
</evidence>
<keyword evidence="9" id="KW-0067">ATP-binding</keyword>
<dbReference type="InterPro" id="IPR008207">
    <property type="entry name" value="Sig_transdc_His_kin_Hpt_dom"/>
</dbReference>
<dbReference type="Gene3D" id="1.10.287.560">
    <property type="entry name" value="Histidine kinase CheA-like, homodimeric domain"/>
    <property type="match status" value="1"/>
</dbReference>
<dbReference type="InterPro" id="IPR004358">
    <property type="entry name" value="Sig_transdc_His_kin-like_C"/>
</dbReference>
<evidence type="ECO:0000259" key="17">
    <source>
        <dbReference type="PROSITE" id="PS50894"/>
    </source>
</evidence>
<dbReference type="InterPro" id="IPR036641">
    <property type="entry name" value="HPT_dom_sf"/>
</dbReference>
<evidence type="ECO:0000256" key="2">
    <source>
        <dbReference type="ARBA" id="ARBA00012438"/>
    </source>
</evidence>
<feature type="coiled-coil region" evidence="13">
    <location>
        <begin position="1"/>
        <end position="32"/>
    </location>
</feature>
<dbReference type="EMBL" id="CP035467">
    <property type="protein sequence ID" value="QCW81684.1"/>
    <property type="molecule type" value="Genomic_DNA"/>
</dbReference>
<dbReference type="PROSITE" id="PS50109">
    <property type="entry name" value="HIS_KIN"/>
    <property type="match status" value="1"/>
</dbReference>